<dbReference type="Proteomes" id="UP000326857">
    <property type="component" value="Unassembled WGS sequence"/>
</dbReference>
<accession>A0A5E7ZNM2</accession>
<organism evidence="1 2">
    <name type="scientific">Sphingomonas aurantiaca</name>
    <dbReference type="NCBI Taxonomy" id="185949"/>
    <lineage>
        <taxon>Bacteria</taxon>
        <taxon>Pseudomonadati</taxon>
        <taxon>Pseudomonadota</taxon>
        <taxon>Alphaproteobacteria</taxon>
        <taxon>Sphingomonadales</taxon>
        <taxon>Sphingomonadaceae</taxon>
        <taxon>Sphingomonas</taxon>
    </lineage>
</organism>
<dbReference type="EMBL" id="CABVLI010000042">
    <property type="protein sequence ID" value="VVT20262.1"/>
    <property type="molecule type" value="Genomic_DNA"/>
</dbReference>
<proteinExistence type="predicted"/>
<gene>
    <name evidence="1" type="ORF">SPHINGO391_470046</name>
</gene>
<evidence type="ECO:0000313" key="1">
    <source>
        <dbReference type="EMBL" id="VVT20262.1"/>
    </source>
</evidence>
<name>A0A5E7ZNM2_9SPHN</name>
<evidence type="ECO:0000313" key="2">
    <source>
        <dbReference type="Proteomes" id="UP000326857"/>
    </source>
</evidence>
<dbReference type="AlphaFoldDB" id="A0A5E7ZNM2"/>
<sequence>MPRVRQLPPALQAAIEKDVVRPFFAVSIDLPDPVFLWTGSGEIRFADGEWVGIGSREGECIGALETIGESTDGSATGVKVTIVGIPSEHREHIESQAVRGAEFRVYIGALNETRQIVQAYKLLTKAKLDSYQIVDGMDLSVIVTGESRMLDQRRPSIKRYTDAAQQKKYPGDRFFEFMPQLPSIPILWAKAKQDAVL</sequence>
<dbReference type="RefSeq" id="WP_151991231.1">
    <property type="nucleotide sequence ID" value="NZ_LR701528.1"/>
</dbReference>
<protein>
    <submittedName>
        <fullName evidence="1">Uncharacterized protein</fullName>
    </submittedName>
</protein>
<reference evidence="1 2" key="1">
    <citation type="submission" date="2019-09" db="EMBL/GenBank/DDBJ databases">
        <authorList>
            <person name="Dittami M. S."/>
        </authorList>
    </citation>
    <scope>NUCLEOTIDE SEQUENCE [LARGE SCALE GENOMIC DNA]</scope>
    <source>
        <strain evidence="1">SPHINGO391</strain>
    </source>
</reference>